<dbReference type="EMBL" id="QGKW02000717">
    <property type="protein sequence ID" value="KAF2596825.1"/>
    <property type="molecule type" value="Genomic_DNA"/>
</dbReference>
<evidence type="ECO:0000313" key="3">
    <source>
        <dbReference type="Proteomes" id="UP000712281"/>
    </source>
</evidence>
<evidence type="ECO:0000313" key="2">
    <source>
        <dbReference type="EMBL" id="KAF2596825.1"/>
    </source>
</evidence>
<proteinExistence type="predicted"/>
<gene>
    <name evidence="2" type="ORF">F2Q68_00012609</name>
</gene>
<feature type="transmembrane region" description="Helical" evidence="1">
    <location>
        <begin position="34"/>
        <end position="56"/>
    </location>
</feature>
<protein>
    <submittedName>
        <fullName evidence="2">Uncharacterized protein</fullName>
    </submittedName>
</protein>
<accession>A0A8S9KR02</accession>
<comment type="caution">
    <text evidence="2">The sequence shown here is derived from an EMBL/GenBank/DDBJ whole genome shotgun (WGS) entry which is preliminary data.</text>
</comment>
<dbReference type="AlphaFoldDB" id="A0A8S9KR02"/>
<name>A0A8S9KR02_BRACR</name>
<keyword evidence="1" id="KW-0812">Transmembrane</keyword>
<evidence type="ECO:0000256" key="1">
    <source>
        <dbReference type="SAM" id="Phobius"/>
    </source>
</evidence>
<keyword evidence="1" id="KW-0472">Membrane</keyword>
<sequence length="74" mass="8400">MCLITLKSSGDEPDILTSEVSQFVRPIWLMHGDFAFLTIALTVTTVLFISTFYVQYKSRDGAYTYRSGAVCYPY</sequence>
<dbReference type="Proteomes" id="UP000712281">
    <property type="component" value="Unassembled WGS sequence"/>
</dbReference>
<organism evidence="2 3">
    <name type="scientific">Brassica cretica</name>
    <name type="common">Mustard</name>
    <dbReference type="NCBI Taxonomy" id="69181"/>
    <lineage>
        <taxon>Eukaryota</taxon>
        <taxon>Viridiplantae</taxon>
        <taxon>Streptophyta</taxon>
        <taxon>Embryophyta</taxon>
        <taxon>Tracheophyta</taxon>
        <taxon>Spermatophyta</taxon>
        <taxon>Magnoliopsida</taxon>
        <taxon>eudicotyledons</taxon>
        <taxon>Gunneridae</taxon>
        <taxon>Pentapetalae</taxon>
        <taxon>rosids</taxon>
        <taxon>malvids</taxon>
        <taxon>Brassicales</taxon>
        <taxon>Brassicaceae</taxon>
        <taxon>Brassiceae</taxon>
        <taxon>Brassica</taxon>
    </lineage>
</organism>
<reference evidence="2" key="1">
    <citation type="submission" date="2019-12" db="EMBL/GenBank/DDBJ databases">
        <title>Genome sequencing and annotation of Brassica cretica.</title>
        <authorList>
            <person name="Studholme D.J."/>
            <person name="Sarris P.F."/>
        </authorList>
    </citation>
    <scope>NUCLEOTIDE SEQUENCE</scope>
    <source>
        <strain evidence="2">PFS-001/15</strain>
        <tissue evidence="2">Leaf</tissue>
    </source>
</reference>
<keyword evidence="1" id="KW-1133">Transmembrane helix</keyword>